<reference evidence="2" key="1">
    <citation type="submission" date="2018-05" db="EMBL/GenBank/DDBJ databases">
        <authorList>
            <person name="Lanie J.A."/>
            <person name="Ng W.-L."/>
            <person name="Kazmierczak K.M."/>
            <person name="Andrzejewski T.M."/>
            <person name="Davidsen T.M."/>
            <person name="Wayne K.J."/>
            <person name="Tettelin H."/>
            <person name="Glass J.I."/>
            <person name="Rusch D."/>
            <person name="Podicherti R."/>
            <person name="Tsui H.-C.T."/>
            <person name="Winkler M.E."/>
        </authorList>
    </citation>
    <scope>NUCLEOTIDE SEQUENCE</scope>
</reference>
<gene>
    <name evidence="2" type="ORF">METZ01_LOCUS297314</name>
</gene>
<dbReference type="AlphaFoldDB" id="A0A382M706"/>
<dbReference type="Pfam" id="PF04238">
    <property type="entry name" value="DUF420"/>
    <property type="match status" value="1"/>
</dbReference>
<keyword evidence="1" id="KW-0812">Transmembrane</keyword>
<dbReference type="PANTHER" id="PTHR37692:SF1">
    <property type="entry name" value="DUF420 DOMAIN-CONTAINING PROTEIN"/>
    <property type="match status" value="1"/>
</dbReference>
<dbReference type="InterPro" id="IPR007352">
    <property type="entry name" value="DUF420"/>
</dbReference>
<protein>
    <recommendedName>
        <fullName evidence="3">DUF420 domain-containing protein</fullName>
    </recommendedName>
</protein>
<feature type="transmembrane region" description="Helical" evidence="1">
    <location>
        <begin position="114"/>
        <end position="134"/>
    </location>
</feature>
<name>A0A382M706_9ZZZZ</name>
<feature type="transmembrane region" description="Helical" evidence="1">
    <location>
        <begin position="40"/>
        <end position="60"/>
    </location>
</feature>
<keyword evidence="1" id="KW-1133">Transmembrane helix</keyword>
<accession>A0A382M706</accession>
<dbReference type="EMBL" id="UINC01091580">
    <property type="protein sequence ID" value="SVC44460.1"/>
    <property type="molecule type" value="Genomic_DNA"/>
</dbReference>
<organism evidence="2">
    <name type="scientific">marine metagenome</name>
    <dbReference type="NCBI Taxonomy" id="408172"/>
    <lineage>
        <taxon>unclassified sequences</taxon>
        <taxon>metagenomes</taxon>
        <taxon>ecological metagenomes</taxon>
    </lineage>
</organism>
<evidence type="ECO:0000313" key="2">
    <source>
        <dbReference type="EMBL" id="SVC44460.1"/>
    </source>
</evidence>
<evidence type="ECO:0000256" key="1">
    <source>
        <dbReference type="SAM" id="Phobius"/>
    </source>
</evidence>
<evidence type="ECO:0008006" key="3">
    <source>
        <dbReference type="Google" id="ProtNLM"/>
    </source>
</evidence>
<feature type="transmembrane region" description="Helical" evidence="1">
    <location>
        <begin position="75"/>
        <end position="102"/>
    </location>
</feature>
<proteinExistence type="predicted"/>
<feature type="transmembrane region" description="Helical" evidence="1">
    <location>
        <begin position="6"/>
        <end position="28"/>
    </location>
</feature>
<sequence>MNVYDLPTLNACLNALSATLLIRGYLLIHRGEREAHRKTMVAALFCSGLFLFSYLVYHFSVGSVPYPHHDWTRPIYFAVLIPHIILAALVAPFIILIVLRALKGDFAGHRRLARWVWPVWIYVSSSGVVVYLMLYQL</sequence>
<dbReference type="PANTHER" id="PTHR37692">
    <property type="entry name" value="HYPOTHETICAL MEMBRANE SPANNING PROTEIN"/>
    <property type="match status" value="1"/>
</dbReference>
<keyword evidence="1" id="KW-0472">Membrane</keyword>